<organism evidence="1 2">
    <name type="scientific">Acidithiobacillus thiooxidans ATCC 19377</name>
    <dbReference type="NCBI Taxonomy" id="637390"/>
    <lineage>
        <taxon>Bacteria</taxon>
        <taxon>Pseudomonadati</taxon>
        <taxon>Pseudomonadota</taxon>
        <taxon>Acidithiobacillia</taxon>
        <taxon>Acidithiobacillales</taxon>
        <taxon>Acidithiobacillaceae</taxon>
        <taxon>Acidithiobacillus</taxon>
    </lineage>
</organism>
<accession>A0A543Q1V3</accession>
<evidence type="ECO:0000313" key="2">
    <source>
        <dbReference type="Proteomes" id="UP000315403"/>
    </source>
</evidence>
<gene>
    <name evidence="1" type="ORF">DLNHIDIE_00172</name>
</gene>
<protein>
    <submittedName>
        <fullName evidence="1">Uncharacterized protein</fullName>
    </submittedName>
</protein>
<sequence>MRFYQRNHHSYASARSYAWANNAETRKGVTEAYFARREAEAEKGRAICRNLHVGDYVEYCHEDGLVLHLIIMDITPLKIVTRERMHPERQWIFGGPESLYPAKFGSCHVTWPAMLTLEDPGDAT</sequence>
<dbReference type="Proteomes" id="UP000315403">
    <property type="component" value="Unassembled WGS sequence"/>
</dbReference>
<reference evidence="1 2" key="1">
    <citation type="submission" date="2019-03" db="EMBL/GenBank/DDBJ databases">
        <title>New insights into Acidothiobacillus thiooxidans sulfur metabolism through coupled gene expression, solution geochemistry, microscopy and spectroscopy analyses.</title>
        <authorList>
            <person name="Camacho D."/>
            <person name="Frazao R."/>
            <person name="Fouillen A."/>
            <person name="Nanci A."/>
            <person name="Lang B.F."/>
            <person name="Apte S.C."/>
            <person name="Baron C."/>
            <person name="Warren L.A."/>
        </authorList>
    </citation>
    <scope>NUCLEOTIDE SEQUENCE [LARGE SCALE GENOMIC DNA]</scope>
    <source>
        <strain evidence="1 2">ATCC 19377</strain>
    </source>
</reference>
<proteinExistence type="predicted"/>
<comment type="caution">
    <text evidence="1">The sequence shown here is derived from an EMBL/GenBank/DDBJ whole genome shotgun (WGS) entry which is preliminary data.</text>
</comment>
<dbReference type="AlphaFoldDB" id="A0A543Q1V3"/>
<name>A0A543Q1V3_ACITH</name>
<dbReference type="RefSeq" id="WP_142086164.1">
    <property type="nucleotide sequence ID" value="NZ_SZUV01000001.1"/>
</dbReference>
<evidence type="ECO:0000313" key="1">
    <source>
        <dbReference type="EMBL" id="TQN50319.1"/>
    </source>
</evidence>
<dbReference type="EMBL" id="SZUV01000001">
    <property type="protein sequence ID" value="TQN50319.1"/>
    <property type="molecule type" value="Genomic_DNA"/>
</dbReference>